<feature type="compositionally biased region" description="Basic and acidic residues" evidence="1">
    <location>
        <begin position="864"/>
        <end position="883"/>
    </location>
</feature>
<evidence type="ECO:0000313" key="5">
    <source>
        <dbReference type="EMBL" id="MFC5214498.1"/>
    </source>
</evidence>
<proteinExistence type="predicted"/>
<feature type="domain" description="Peptidase C14 caspase" evidence="2">
    <location>
        <begin position="5"/>
        <end position="171"/>
    </location>
</feature>
<dbReference type="InterPro" id="IPR020575">
    <property type="entry name" value="Hsp90_N"/>
</dbReference>
<gene>
    <name evidence="5" type="ORF">ACFPQ9_11745</name>
</gene>
<comment type="caution">
    <text evidence="5">The sequence shown here is derived from an EMBL/GenBank/DDBJ whole genome shotgun (WGS) entry which is preliminary data.</text>
</comment>
<dbReference type="Pfam" id="PF24401">
    <property type="entry name" value="iHD-CE"/>
    <property type="match status" value="1"/>
</dbReference>
<feature type="compositionally biased region" description="Polar residues" evidence="1">
    <location>
        <begin position="849"/>
        <end position="862"/>
    </location>
</feature>
<dbReference type="InterPro" id="IPR056506">
    <property type="entry name" value="iHD-CE"/>
</dbReference>
<keyword evidence="6" id="KW-1185">Reference proteome</keyword>
<dbReference type="SUPFAM" id="SSF52129">
    <property type="entry name" value="Caspase-like"/>
    <property type="match status" value="1"/>
</dbReference>
<dbReference type="InterPro" id="IPR011600">
    <property type="entry name" value="Pept_C14_caspase"/>
</dbReference>
<dbReference type="Gene3D" id="3.40.50.1460">
    <property type="match status" value="1"/>
</dbReference>
<sequence>MTRYRALLIGVAQYTAPGISALPFVLGDMERMAAALSERGFHSPRLASSPWFTPNVINGEVTGFLAEAEPGDRLLIVLSGHGVHSEGKDYLVPEDIRPELSTFTSGCVEIDWREELERCRAAQIVFLIDACREGIQRDSMGTSAWTNRKVAATLRRKVAYVYACSKAEVARYVRDTDTVRDVQEASTQPRESFSLFSRTVTELLGSTVSSLREFRQAAQERITALHEAYGKPGAAQHIRVLTEDDHDGFVIFPPVEEGARAVGAEQAWADAVLCHPVWRRTDPARGASVEALREFCAWLVGAYGRACGEAERALAEDPWYDRELAERTTERLGFLLVHLPENTPLSPTEAALLAVLPFASQTHWAQHAAQCEVSEEALSDFLHTLPRLHRRLRTLEQDPNRAVQDICWWGFHRWLVLHPEAFTTRFLTCSEPLGPAHVVDWAREELSAERLLGHLKEQRIAPVATPGTTRSTALADERPVAPSTEHEHDVRERLVSCLFKAAHALAIDSVDLPEVLVEHIGISDSVSLEALHGTLRRARWLPTGGGRSLNALCEHPAVELALRRHADAVDTLLRDIDKEAAKRGSSLAALRSLPTYADAQQVSLSTATPAELTSGIRFRLADDRVQELLMGEQLYGNRELAIRELYQNALDALRYRAARTEYLQRTGVQVPEWKGEIIFTEGKDDRGRPYLQCADNGIGMGVTELSRSFSQGGSRYVDLPEYLEEEALWASLDPPLEFWPVSRFGLGVLSYFMIADELTISTCRLDRKGRPGQRLKVTIAGPGNLFRVEDLGPGAEAGTTVRLHGVRGQKIPSSGTELGQYLRVSQYRVQAPRKGKIRVWEPGALVTAKRSSAEASRPQQQPVPDREPEDRQHPELSHRPFVWTREKALHAHGDTLSRPCPEPSMHDAPVAAEKYGVWWVNGESFLLVDGISSGQRKLFGRAVDLHGTEQVTLSIDRKKILNFDSGAVHRRCLAAVDDLVDHACFLTPPWLGRLQQEDGALADAIVARAADKGVCWRLGDWTLNVARAGFFPPDHVLLPAVTGTLPRPRTHHDVVAALLVLCMPEPVIRWRLLALHPDLSADSVPVAMPSDMQLLLPDAHSTSDTWETYLAEANRNFAMACDGHSRSVHPPSTYYERQGDDRPAELLQLIALPSWRSAQQPVPPEEVLSIALEMECAPSHVAERLARLDYDVVPLGPLSEATAEDLPLLCLNWQNDYRSGVLPIPPGGYVPLAHLYRQGHPAEAARRLEELGYTIPEQASDGLVAADEIDSVDQSILFGLIMYYGHSGLPNSPAEETSVDAEGIRFSNVPPKVVARRLTRLGFPVSSHPSRGGVTASFGQLTVSPGSLSFKGFSRTEAEFGWHRPQLSPSAAASLTATHLRVAATLTCGSVDTLKAELAKLGHPHNFAEDLAHDQVLIHAFEEPASLPHPNCAGGGRITLAEIASAAIMVHRPFREVAAKATELGFRHDAEQWFTDAR</sequence>
<dbReference type="Proteomes" id="UP001596263">
    <property type="component" value="Unassembled WGS sequence"/>
</dbReference>
<evidence type="ECO:0000259" key="3">
    <source>
        <dbReference type="Pfam" id="PF24401"/>
    </source>
</evidence>
<protein>
    <submittedName>
        <fullName evidence="5">Caspase family protein</fullName>
    </submittedName>
</protein>
<evidence type="ECO:0000259" key="2">
    <source>
        <dbReference type="Pfam" id="PF00656"/>
    </source>
</evidence>
<feature type="domain" description="iHD-CE" evidence="3">
    <location>
        <begin position="268"/>
        <end position="602"/>
    </location>
</feature>
<evidence type="ECO:0000256" key="1">
    <source>
        <dbReference type="SAM" id="MobiDB-lite"/>
    </source>
</evidence>
<dbReference type="PRINTS" id="PR00775">
    <property type="entry name" value="HEATSHOCK90"/>
</dbReference>
<dbReference type="SUPFAM" id="SSF55874">
    <property type="entry name" value="ATPase domain of HSP90 chaperone/DNA topoisomerase II/histidine kinase"/>
    <property type="match status" value="1"/>
</dbReference>
<dbReference type="InterPro" id="IPR056507">
    <property type="entry name" value="wHTH-HSP90_Na-assoc"/>
</dbReference>
<accession>A0ABW0CGZ1</accession>
<organism evidence="5 6">
    <name type="scientific">Streptomyces coerulescens</name>
    <dbReference type="NCBI Taxonomy" id="29304"/>
    <lineage>
        <taxon>Bacteria</taxon>
        <taxon>Bacillati</taxon>
        <taxon>Actinomycetota</taxon>
        <taxon>Actinomycetes</taxon>
        <taxon>Kitasatosporales</taxon>
        <taxon>Streptomycetaceae</taxon>
        <taxon>Streptomyces</taxon>
    </lineage>
</organism>
<name>A0ABW0CGZ1_STRCD</name>
<feature type="region of interest" description="Disordered" evidence="1">
    <location>
        <begin position="848"/>
        <end position="883"/>
    </location>
</feature>
<reference evidence="6" key="1">
    <citation type="journal article" date="2019" name="Int. J. Syst. Evol. Microbiol.">
        <title>The Global Catalogue of Microorganisms (GCM) 10K type strain sequencing project: providing services to taxonomists for standard genome sequencing and annotation.</title>
        <authorList>
            <consortium name="The Broad Institute Genomics Platform"/>
            <consortium name="The Broad Institute Genome Sequencing Center for Infectious Disease"/>
            <person name="Wu L."/>
            <person name="Ma J."/>
        </authorList>
    </citation>
    <scope>NUCLEOTIDE SEQUENCE [LARGE SCALE GENOMIC DNA]</scope>
    <source>
        <strain evidence="6">KCTC 42586</strain>
    </source>
</reference>
<dbReference type="RefSeq" id="WP_380850911.1">
    <property type="nucleotide sequence ID" value="NZ_JBHSKM010000005.1"/>
</dbReference>
<dbReference type="EMBL" id="JBHSKM010000005">
    <property type="protein sequence ID" value="MFC5214498.1"/>
    <property type="molecule type" value="Genomic_DNA"/>
</dbReference>
<dbReference type="Gene3D" id="3.30.565.10">
    <property type="entry name" value="Histidine kinase-like ATPase, C-terminal domain"/>
    <property type="match status" value="1"/>
</dbReference>
<dbReference type="Pfam" id="PF00656">
    <property type="entry name" value="Peptidase_C14"/>
    <property type="match status" value="1"/>
</dbReference>
<dbReference type="InterPro" id="IPR036890">
    <property type="entry name" value="HATPase_C_sf"/>
</dbReference>
<feature type="domain" description="wHTH-Hsp90 Na associated" evidence="4">
    <location>
        <begin position="1153"/>
        <end position="1190"/>
    </location>
</feature>
<evidence type="ECO:0000259" key="4">
    <source>
        <dbReference type="Pfam" id="PF24410"/>
    </source>
</evidence>
<dbReference type="InterPro" id="IPR029030">
    <property type="entry name" value="Caspase-like_dom_sf"/>
</dbReference>
<evidence type="ECO:0000313" key="6">
    <source>
        <dbReference type="Proteomes" id="UP001596263"/>
    </source>
</evidence>
<dbReference type="Pfam" id="PF24410">
    <property type="entry name" value="wHTH-HSP90_Na-assoc"/>
    <property type="match status" value="1"/>
</dbReference>